<proteinExistence type="predicted"/>
<organism evidence="1 2">
    <name type="scientific">Kyrpidia spormannii</name>
    <dbReference type="NCBI Taxonomy" id="2055160"/>
    <lineage>
        <taxon>Bacteria</taxon>
        <taxon>Bacillati</taxon>
        <taxon>Bacillota</taxon>
        <taxon>Bacilli</taxon>
        <taxon>Bacillales</taxon>
        <taxon>Alicyclobacillaceae</taxon>
        <taxon>Kyrpidia</taxon>
    </lineage>
</organism>
<dbReference type="EMBL" id="LR792683">
    <property type="protein sequence ID" value="CAB3390336.1"/>
    <property type="molecule type" value="Genomic_DNA"/>
</dbReference>
<dbReference type="Proteomes" id="UP000502196">
    <property type="component" value="Chromosome"/>
</dbReference>
<accession>A0A6F9E1S5</accession>
<evidence type="ECO:0000313" key="1">
    <source>
        <dbReference type="EMBL" id="CAB3390336.1"/>
    </source>
</evidence>
<dbReference type="AlphaFoldDB" id="A0A6F9E1S5"/>
<gene>
    <name evidence="1" type="ORF">COOX1_0357</name>
</gene>
<name>A0A6F9E1S5_9BACL</name>
<evidence type="ECO:0000313" key="2">
    <source>
        <dbReference type="Proteomes" id="UP000502196"/>
    </source>
</evidence>
<reference evidence="1 2" key="1">
    <citation type="submission" date="2020-04" db="EMBL/GenBank/DDBJ databases">
        <authorList>
            <person name="Hogendoorn C."/>
        </authorList>
    </citation>
    <scope>NUCLEOTIDE SEQUENCE [LARGE SCALE GENOMIC DNA]</scope>
    <source>
        <strain evidence="1">COOX1</strain>
    </source>
</reference>
<protein>
    <submittedName>
        <fullName evidence="1">Uncharacterized protein</fullName>
    </submittedName>
</protein>
<sequence length="39" mass="4293">MIGPPFSGGGSDGRDCDRLTDGFFYRYNYLCVLQTIGAE</sequence>